<dbReference type="GO" id="GO:0032300">
    <property type="term" value="C:mismatch repair complex"/>
    <property type="evidence" value="ECO:0007669"/>
    <property type="project" value="InterPro"/>
</dbReference>
<dbReference type="SMART" id="SM00853">
    <property type="entry name" value="MutL_C"/>
    <property type="match status" value="1"/>
</dbReference>
<evidence type="ECO:0000256" key="3">
    <source>
        <dbReference type="SAM" id="MobiDB-lite"/>
    </source>
</evidence>
<dbReference type="Gene3D" id="3.30.1370.100">
    <property type="entry name" value="MutL, C-terminal domain, regulatory subdomain"/>
    <property type="match status" value="1"/>
</dbReference>
<dbReference type="Proteomes" id="UP000242180">
    <property type="component" value="Unassembled WGS sequence"/>
</dbReference>
<dbReference type="InterPro" id="IPR036890">
    <property type="entry name" value="HATPase_C_sf"/>
</dbReference>
<evidence type="ECO:0000313" key="6">
    <source>
        <dbReference type="EMBL" id="ORY96384.1"/>
    </source>
</evidence>
<sequence>MPNPVEQLSPQVIRNLRSTLTITSVAQCVEQLVYNSLDAHATRIEIAVDADKHTIRVSDNGSGIAPETLARIAQQHVTTKCHKQQDLQTVQTFGYKGLALASIADVAVLQIISRTTEQHTNESAAYMAIWKDGKIVQHPSPDQRNQPGTTVIVRDLFYKFPVRQRRQSNERIIESIKKRVVLTALAFPHVTWHVLNDVRNTKVLSVKSGASTLSALGQIYGHLFAQTLRSFEFHEDDIRFQGYYALQPYPTKAHQYVYLNQRHLSGPNVLYKAATDVFAASTVIQAPSEESTSTSRTLVERHPVFLIFISVPTSSYHIELYLATLDDSEFGIRLAARVRRAVASFLRLQSCISTAHYRQFTTQEDSERFSSSQPTPPAHVRSPIRAAGSSAARMFLEHATPAAKRRRPTPVSNDDGVPSKQLTPFAAGGTAGDLPWPHQLTKSDLARAEVVSQVDRKFILLRLDTLLLLVDQHAADERVRLEQMLEGLQGDALEAVLIEPALQVSLAAHEHQAVLERTRDLARWGIGVDTEETASWPVYLRRSRYFSTAEISPHFKSPVRVTRLPRLIADRCITDPGLLAGLLRGYCLSGEVDQSLGIPRSMLNVLKSKACRSAIMFNDPLTLDECRQLVQSLAHCNFPFQCAHGR</sequence>
<proteinExistence type="inferred from homology"/>
<evidence type="ECO:0000313" key="7">
    <source>
        <dbReference type="Proteomes" id="UP000242180"/>
    </source>
</evidence>
<dbReference type="InterPro" id="IPR042121">
    <property type="entry name" value="MutL_C_regsub"/>
</dbReference>
<dbReference type="InterPro" id="IPR020568">
    <property type="entry name" value="Ribosomal_Su5_D2-typ_SF"/>
</dbReference>
<feature type="domain" description="DNA mismatch repair protein S5" evidence="5">
    <location>
        <begin position="216"/>
        <end position="347"/>
    </location>
</feature>
<dbReference type="InterPro" id="IPR014721">
    <property type="entry name" value="Ribsml_uS5_D2-typ_fold_subgr"/>
</dbReference>
<comment type="similarity">
    <text evidence="1">Belongs to the DNA mismatch repair MutL/HexB family.</text>
</comment>
<dbReference type="InterPro" id="IPR002099">
    <property type="entry name" value="MutL/Mlh/PMS"/>
</dbReference>
<feature type="compositionally biased region" description="Polar residues" evidence="3">
    <location>
        <begin position="363"/>
        <end position="373"/>
    </location>
</feature>
<dbReference type="GO" id="GO:0016887">
    <property type="term" value="F:ATP hydrolysis activity"/>
    <property type="evidence" value="ECO:0007669"/>
    <property type="project" value="InterPro"/>
</dbReference>
<dbReference type="GO" id="GO:0006298">
    <property type="term" value="P:mismatch repair"/>
    <property type="evidence" value="ECO:0007669"/>
    <property type="project" value="InterPro"/>
</dbReference>
<dbReference type="Pfam" id="PF08676">
    <property type="entry name" value="MutL_C"/>
    <property type="match status" value="1"/>
</dbReference>
<dbReference type="OrthoDB" id="429932at2759"/>
<name>A0A1X2HC61_SYNRA</name>
<dbReference type="STRING" id="13706.A0A1X2HC61"/>
<dbReference type="SMART" id="SM01340">
    <property type="entry name" value="DNA_mis_repair"/>
    <property type="match status" value="1"/>
</dbReference>
<dbReference type="NCBIfam" id="TIGR00585">
    <property type="entry name" value="mutl"/>
    <property type="match status" value="1"/>
</dbReference>
<dbReference type="GO" id="GO:0005524">
    <property type="term" value="F:ATP binding"/>
    <property type="evidence" value="ECO:0007669"/>
    <property type="project" value="InterPro"/>
</dbReference>
<evidence type="ECO:0000256" key="2">
    <source>
        <dbReference type="ARBA" id="ARBA00022763"/>
    </source>
</evidence>
<dbReference type="GO" id="GO:0030983">
    <property type="term" value="F:mismatched DNA binding"/>
    <property type="evidence" value="ECO:0007669"/>
    <property type="project" value="InterPro"/>
</dbReference>
<keyword evidence="7" id="KW-1185">Reference proteome</keyword>
<dbReference type="Gene3D" id="3.30.1540.20">
    <property type="entry name" value="MutL, C-terminal domain, dimerisation subdomain"/>
    <property type="match status" value="1"/>
</dbReference>
<dbReference type="GO" id="GO:0140664">
    <property type="term" value="F:ATP-dependent DNA damage sensor activity"/>
    <property type="evidence" value="ECO:0007669"/>
    <property type="project" value="InterPro"/>
</dbReference>
<reference evidence="6 7" key="1">
    <citation type="submission" date="2016-07" db="EMBL/GenBank/DDBJ databases">
        <title>Pervasive Adenine N6-methylation of Active Genes in Fungi.</title>
        <authorList>
            <consortium name="DOE Joint Genome Institute"/>
            <person name="Mondo S.J."/>
            <person name="Dannebaum R.O."/>
            <person name="Kuo R.C."/>
            <person name="Labutti K."/>
            <person name="Haridas S."/>
            <person name="Kuo A."/>
            <person name="Salamov A."/>
            <person name="Ahrendt S.R."/>
            <person name="Lipzen A."/>
            <person name="Sullivan W."/>
            <person name="Andreopoulos W.B."/>
            <person name="Clum A."/>
            <person name="Lindquist E."/>
            <person name="Daum C."/>
            <person name="Ramamoorthy G.K."/>
            <person name="Gryganskyi A."/>
            <person name="Culley D."/>
            <person name="Magnuson J.K."/>
            <person name="James T.Y."/>
            <person name="O'Malley M.A."/>
            <person name="Stajich J.E."/>
            <person name="Spatafora J.W."/>
            <person name="Visel A."/>
            <person name="Grigoriev I.V."/>
        </authorList>
    </citation>
    <scope>NUCLEOTIDE SEQUENCE [LARGE SCALE GENOMIC DNA]</scope>
    <source>
        <strain evidence="6 7">NRRL 2496</strain>
    </source>
</reference>
<dbReference type="InterPro" id="IPR013507">
    <property type="entry name" value="DNA_mismatch_S5_2-like"/>
</dbReference>
<feature type="region of interest" description="Disordered" evidence="3">
    <location>
        <begin position="400"/>
        <end position="419"/>
    </location>
</feature>
<dbReference type="SUPFAM" id="SSF118116">
    <property type="entry name" value="DNA mismatch repair protein MutL"/>
    <property type="match status" value="2"/>
</dbReference>
<dbReference type="AlphaFoldDB" id="A0A1X2HC61"/>
<gene>
    <name evidence="6" type="ORF">BCR43DRAFT_274473</name>
</gene>
<feature type="domain" description="MutL C-terminal dimerisation" evidence="4">
    <location>
        <begin position="450"/>
        <end position="621"/>
    </location>
</feature>
<evidence type="ECO:0000259" key="4">
    <source>
        <dbReference type="SMART" id="SM00853"/>
    </source>
</evidence>
<dbReference type="Gene3D" id="3.30.565.10">
    <property type="entry name" value="Histidine kinase-like ATPase, C-terminal domain"/>
    <property type="match status" value="1"/>
</dbReference>
<dbReference type="InParanoid" id="A0A1X2HC61"/>
<dbReference type="PANTHER" id="PTHR10073:SF47">
    <property type="entry name" value="DNA MISMATCH REPAIR PROTEIN MLH3"/>
    <property type="match status" value="1"/>
</dbReference>
<dbReference type="InterPro" id="IPR014790">
    <property type="entry name" value="MutL_C"/>
</dbReference>
<dbReference type="InterPro" id="IPR042120">
    <property type="entry name" value="MutL_C_dimsub"/>
</dbReference>
<dbReference type="PANTHER" id="PTHR10073">
    <property type="entry name" value="DNA MISMATCH REPAIR PROTEIN MLH, PMS, MUTL"/>
    <property type="match status" value="1"/>
</dbReference>
<protein>
    <recommendedName>
        <fullName evidence="8">MutL C-terminal dimerisation domain-containing protein</fullName>
    </recommendedName>
</protein>
<organism evidence="6 7">
    <name type="scientific">Syncephalastrum racemosum</name>
    <name type="common">Filamentous fungus</name>
    <dbReference type="NCBI Taxonomy" id="13706"/>
    <lineage>
        <taxon>Eukaryota</taxon>
        <taxon>Fungi</taxon>
        <taxon>Fungi incertae sedis</taxon>
        <taxon>Mucoromycota</taxon>
        <taxon>Mucoromycotina</taxon>
        <taxon>Mucoromycetes</taxon>
        <taxon>Mucorales</taxon>
        <taxon>Syncephalastraceae</taxon>
        <taxon>Syncephalastrum</taxon>
    </lineage>
</organism>
<evidence type="ECO:0000259" key="5">
    <source>
        <dbReference type="SMART" id="SM01340"/>
    </source>
</evidence>
<feature type="region of interest" description="Disordered" evidence="3">
    <location>
        <begin position="363"/>
        <end position="382"/>
    </location>
</feature>
<dbReference type="Gene3D" id="3.30.230.10">
    <property type="match status" value="1"/>
</dbReference>
<dbReference type="OMA" id="FECAHGR"/>
<dbReference type="InterPro" id="IPR038973">
    <property type="entry name" value="MutL/Mlh/Pms-like"/>
</dbReference>
<dbReference type="EMBL" id="MCGN01000005">
    <property type="protein sequence ID" value="ORY96384.1"/>
    <property type="molecule type" value="Genomic_DNA"/>
</dbReference>
<dbReference type="SUPFAM" id="SSF54211">
    <property type="entry name" value="Ribosomal protein S5 domain 2-like"/>
    <property type="match status" value="1"/>
</dbReference>
<evidence type="ECO:0008006" key="8">
    <source>
        <dbReference type="Google" id="ProtNLM"/>
    </source>
</evidence>
<dbReference type="InterPro" id="IPR037198">
    <property type="entry name" value="MutL_C_sf"/>
</dbReference>
<keyword evidence="2" id="KW-0227">DNA damage</keyword>
<comment type="caution">
    <text evidence="6">The sequence shown here is derived from an EMBL/GenBank/DDBJ whole genome shotgun (WGS) entry which is preliminary data.</text>
</comment>
<dbReference type="SUPFAM" id="SSF55874">
    <property type="entry name" value="ATPase domain of HSP90 chaperone/DNA topoisomerase II/histidine kinase"/>
    <property type="match status" value="1"/>
</dbReference>
<evidence type="ECO:0000256" key="1">
    <source>
        <dbReference type="ARBA" id="ARBA00006082"/>
    </source>
</evidence>
<accession>A0A1X2HC61</accession>
<dbReference type="Pfam" id="PF13589">
    <property type="entry name" value="HATPase_c_3"/>
    <property type="match status" value="1"/>
</dbReference>